<proteinExistence type="predicted"/>
<accession>A0A2Z7B9E9</accession>
<organism evidence="2 3">
    <name type="scientific">Dorcoceras hygrometricum</name>
    <dbReference type="NCBI Taxonomy" id="472368"/>
    <lineage>
        <taxon>Eukaryota</taxon>
        <taxon>Viridiplantae</taxon>
        <taxon>Streptophyta</taxon>
        <taxon>Embryophyta</taxon>
        <taxon>Tracheophyta</taxon>
        <taxon>Spermatophyta</taxon>
        <taxon>Magnoliopsida</taxon>
        <taxon>eudicotyledons</taxon>
        <taxon>Gunneridae</taxon>
        <taxon>Pentapetalae</taxon>
        <taxon>asterids</taxon>
        <taxon>lamiids</taxon>
        <taxon>Lamiales</taxon>
        <taxon>Gesneriaceae</taxon>
        <taxon>Didymocarpoideae</taxon>
        <taxon>Trichosporeae</taxon>
        <taxon>Loxocarpinae</taxon>
        <taxon>Dorcoceras</taxon>
    </lineage>
</organism>
<sequence>MHSNRCCPTNEMWELPTPLIVANRSQQRDEVYGSYPLIFQYKHPLADNNTTEASNINTEAYKTAHIITHARFNAVKQDHLSTSVLSYKYHKRSPEQPNLKPAKPNKMLTQGRKSQNPPLGATSSTSSVLPYELNNQL</sequence>
<feature type="region of interest" description="Disordered" evidence="1">
    <location>
        <begin position="89"/>
        <end position="137"/>
    </location>
</feature>
<keyword evidence="3" id="KW-1185">Reference proteome</keyword>
<evidence type="ECO:0000313" key="2">
    <source>
        <dbReference type="EMBL" id="KZV30892.1"/>
    </source>
</evidence>
<feature type="compositionally biased region" description="Polar residues" evidence="1">
    <location>
        <begin position="107"/>
        <end position="137"/>
    </location>
</feature>
<gene>
    <name evidence="2" type="ORF">F511_15540</name>
</gene>
<evidence type="ECO:0000256" key="1">
    <source>
        <dbReference type="SAM" id="MobiDB-lite"/>
    </source>
</evidence>
<dbReference type="EMBL" id="KV007785">
    <property type="protein sequence ID" value="KZV30892.1"/>
    <property type="molecule type" value="Genomic_DNA"/>
</dbReference>
<name>A0A2Z7B9E9_9LAMI</name>
<protein>
    <submittedName>
        <fullName evidence="2">F-box/LRR-repeat protein</fullName>
    </submittedName>
</protein>
<reference evidence="2 3" key="1">
    <citation type="journal article" date="2015" name="Proc. Natl. Acad. Sci. U.S.A.">
        <title>The resurrection genome of Boea hygrometrica: A blueprint for survival of dehydration.</title>
        <authorList>
            <person name="Xiao L."/>
            <person name="Yang G."/>
            <person name="Zhang L."/>
            <person name="Yang X."/>
            <person name="Zhao S."/>
            <person name="Ji Z."/>
            <person name="Zhou Q."/>
            <person name="Hu M."/>
            <person name="Wang Y."/>
            <person name="Chen M."/>
            <person name="Xu Y."/>
            <person name="Jin H."/>
            <person name="Xiao X."/>
            <person name="Hu G."/>
            <person name="Bao F."/>
            <person name="Hu Y."/>
            <person name="Wan P."/>
            <person name="Li L."/>
            <person name="Deng X."/>
            <person name="Kuang T."/>
            <person name="Xiang C."/>
            <person name="Zhu J.K."/>
            <person name="Oliver M.J."/>
            <person name="He Y."/>
        </authorList>
    </citation>
    <scope>NUCLEOTIDE SEQUENCE [LARGE SCALE GENOMIC DNA]</scope>
    <source>
        <strain evidence="3">cv. XS01</strain>
    </source>
</reference>
<evidence type="ECO:0000313" key="3">
    <source>
        <dbReference type="Proteomes" id="UP000250235"/>
    </source>
</evidence>
<dbReference type="Proteomes" id="UP000250235">
    <property type="component" value="Unassembled WGS sequence"/>
</dbReference>
<dbReference type="AlphaFoldDB" id="A0A2Z7B9E9"/>